<dbReference type="OrthoDB" id="21513at2759"/>
<dbReference type="Proteomes" id="UP000310158">
    <property type="component" value="Unassembled WGS sequence"/>
</dbReference>
<evidence type="ECO:0000313" key="3">
    <source>
        <dbReference type="Proteomes" id="UP000310158"/>
    </source>
</evidence>
<evidence type="ECO:0000256" key="1">
    <source>
        <dbReference type="SAM" id="MobiDB-lite"/>
    </source>
</evidence>
<gene>
    <name evidence="2" type="ORF">EW146_g3633</name>
</gene>
<name>A0A4S4LX68_9AGAM</name>
<accession>A0A4S4LX68</accession>
<evidence type="ECO:0000313" key="2">
    <source>
        <dbReference type="EMBL" id="THH17112.1"/>
    </source>
</evidence>
<feature type="compositionally biased region" description="Polar residues" evidence="1">
    <location>
        <begin position="271"/>
        <end position="282"/>
    </location>
</feature>
<feature type="region of interest" description="Disordered" evidence="1">
    <location>
        <begin position="264"/>
        <end position="285"/>
    </location>
</feature>
<feature type="region of interest" description="Disordered" evidence="1">
    <location>
        <begin position="341"/>
        <end position="429"/>
    </location>
</feature>
<comment type="caution">
    <text evidence="2">The sequence shown here is derived from an EMBL/GenBank/DDBJ whole genome shotgun (WGS) entry which is preliminary data.</text>
</comment>
<protein>
    <submittedName>
        <fullName evidence="2">Uncharacterized protein</fullName>
    </submittedName>
</protein>
<reference evidence="2 3" key="1">
    <citation type="submission" date="2019-02" db="EMBL/GenBank/DDBJ databases">
        <title>Genome sequencing of the rare red list fungi Bondarzewia mesenterica.</title>
        <authorList>
            <person name="Buettner E."/>
            <person name="Kellner H."/>
        </authorList>
    </citation>
    <scope>NUCLEOTIDE SEQUENCE [LARGE SCALE GENOMIC DNA]</scope>
    <source>
        <strain evidence="2 3">DSM 108281</strain>
    </source>
</reference>
<keyword evidence="3" id="KW-1185">Reference proteome</keyword>
<dbReference type="EMBL" id="SGPL01000125">
    <property type="protein sequence ID" value="THH17112.1"/>
    <property type="molecule type" value="Genomic_DNA"/>
</dbReference>
<proteinExistence type="predicted"/>
<feature type="compositionally biased region" description="Low complexity" evidence="1">
    <location>
        <begin position="395"/>
        <end position="404"/>
    </location>
</feature>
<sequence length="429" mass="47352">MSQTGIPHPTTVKHLCLSQAVRAAHTDPRVNSHSVGTISEQLGRLKVCEWELDGDAAVRKGTARCDSKAPVQDEKKFRQDGLSDGKIFPIMLKPDALPEGVIAIQILIQRQDACPHWFNIVKEVRKLDLLYPYMTHCSRVAVAATHVDEIDSLGDVTREFYTSKASTTVIAHASLPLDFPSISSRRPMNYGKICVFGSILLRLIAIILEYCKSLHHGKSIFFSVRELEAKRFEEIGSRIRTARMEEEERKKEREIKFTDKIPPAKRARSWNGPSQHKTLFQRTKSEASRIQKSVFGASMHPPMFTAKSYRIVPHTASAKPPPPTTPSPSGSRVVVKTVAVRRPTQPCDPPSLSSSSDSGTAQKPVGTLTPKRVSKPIAIDLSPASPPPRMPKPPSVAKKSAPSSLFMPKHRAHSQLPSHLAPSRGFPTA</sequence>
<dbReference type="AlphaFoldDB" id="A0A4S4LX68"/>
<feature type="compositionally biased region" description="Pro residues" evidence="1">
    <location>
        <begin position="384"/>
        <end position="394"/>
    </location>
</feature>
<organism evidence="2 3">
    <name type="scientific">Bondarzewia mesenterica</name>
    <dbReference type="NCBI Taxonomy" id="1095465"/>
    <lineage>
        <taxon>Eukaryota</taxon>
        <taxon>Fungi</taxon>
        <taxon>Dikarya</taxon>
        <taxon>Basidiomycota</taxon>
        <taxon>Agaricomycotina</taxon>
        <taxon>Agaricomycetes</taxon>
        <taxon>Russulales</taxon>
        <taxon>Bondarzewiaceae</taxon>
        <taxon>Bondarzewia</taxon>
    </lineage>
</organism>